<protein>
    <submittedName>
        <fullName evidence="5">AraC family transcriptional regulator</fullName>
    </submittedName>
</protein>
<dbReference type="AlphaFoldDB" id="A0A5D0D0S1"/>
<dbReference type="InterPro" id="IPR020449">
    <property type="entry name" value="Tscrpt_reg_AraC-type_HTH"/>
</dbReference>
<comment type="caution">
    <text evidence="5">The sequence shown here is derived from an EMBL/GenBank/DDBJ whole genome shotgun (WGS) entry which is preliminary data.</text>
</comment>
<dbReference type="Gene3D" id="2.60.120.280">
    <property type="entry name" value="Regulatory protein AraC"/>
    <property type="match status" value="1"/>
</dbReference>
<evidence type="ECO:0000313" key="6">
    <source>
        <dbReference type="Proteomes" id="UP000325218"/>
    </source>
</evidence>
<dbReference type="PROSITE" id="PS00041">
    <property type="entry name" value="HTH_ARAC_FAMILY_1"/>
    <property type="match status" value="1"/>
</dbReference>
<feature type="domain" description="HTH araC/xylS-type" evidence="4">
    <location>
        <begin position="153"/>
        <end position="251"/>
    </location>
</feature>
<name>A0A5D0D0S1_9BACL</name>
<dbReference type="InterPro" id="IPR037923">
    <property type="entry name" value="HTH-like"/>
</dbReference>
<dbReference type="SMART" id="SM00342">
    <property type="entry name" value="HTH_ARAC"/>
    <property type="match status" value="1"/>
</dbReference>
<evidence type="ECO:0000313" key="5">
    <source>
        <dbReference type="EMBL" id="TYA15640.1"/>
    </source>
</evidence>
<dbReference type="Pfam" id="PF02311">
    <property type="entry name" value="AraC_binding"/>
    <property type="match status" value="1"/>
</dbReference>
<gene>
    <name evidence="5" type="ORF">FRY98_07615</name>
</gene>
<proteinExistence type="predicted"/>
<dbReference type="InterPro" id="IPR018060">
    <property type="entry name" value="HTH_AraC"/>
</dbReference>
<dbReference type="InterPro" id="IPR003313">
    <property type="entry name" value="AraC-bd"/>
</dbReference>
<dbReference type="GO" id="GO:0003700">
    <property type="term" value="F:DNA-binding transcription factor activity"/>
    <property type="evidence" value="ECO:0007669"/>
    <property type="project" value="InterPro"/>
</dbReference>
<evidence type="ECO:0000259" key="4">
    <source>
        <dbReference type="PROSITE" id="PS01124"/>
    </source>
</evidence>
<dbReference type="InterPro" id="IPR009057">
    <property type="entry name" value="Homeodomain-like_sf"/>
</dbReference>
<keyword evidence="6" id="KW-1185">Reference proteome</keyword>
<dbReference type="EMBL" id="VSDO01000001">
    <property type="protein sequence ID" value="TYA15640.1"/>
    <property type="molecule type" value="Genomic_DNA"/>
</dbReference>
<dbReference type="InterPro" id="IPR018062">
    <property type="entry name" value="HTH_AraC-typ_CS"/>
</dbReference>
<reference evidence="5 6" key="1">
    <citation type="submission" date="2019-08" db="EMBL/GenBank/DDBJ databases">
        <title>Genome sequencing of Paenibacillus faecis DSM 23593(T).</title>
        <authorList>
            <person name="Kook J.-K."/>
            <person name="Park S.-N."/>
            <person name="Lim Y.K."/>
        </authorList>
    </citation>
    <scope>NUCLEOTIDE SEQUENCE [LARGE SCALE GENOMIC DNA]</scope>
    <source>
        <strain evidence="5 6">DSM 23593</strain>
    </source>
</reference>
<dbReference type="Proteomes" id="UP000325218">
    <property type="component" value="Unassembled WGS sequence"/>
</dbReference>
<accession>A0A5D0D0S1</accession>
<dbReference type="SUPFAM" id="SSF51215">
    <property type="entry name" value="Regulatory protein AraC"/>
    <property type="match status" value="1"/>
</dbReference>
<sequence length="255" mass="29623">MEQCTPLHDFGPAVRDYYLLHFVLEGRGKFETREHSYPLERGQAFLISPGEVTYYQADREHPWKYGWIGFQGIQAEAFLQEAGLSVEWPILHRFDPELVEKRIFQMHHAKKMESGRDLRRASLLYSLFSHMAEANPKPASAWGKHNRQDLYVQKVIDFIEINYADKIRISQIADYVGLDRSYLCAVFKARMGTSLQEHLIRFRINKACSLMNNPLLTIGDIARSVGYEDPLLFSKMFKKEKGLSPRQYRCSPTDA</sequence>
<keyword evidence="3" id="KW-0804">Transcription</keyword>
<dbReference type="GO" id="GO:0043565">
    <property type="term" value="F:sequence-specific DNA binding"/>
    <property type="evidence" value="ECO:0007669"/>
    <property type="project" value="InterPro"/>
</dbReference>
<dbReference type="PRINTS" id="PR00032">
    <property type="entry name" value="HTHARAC"/>
</dbReference>
<dbReference type="PANTHER" id="PTHR43280:SF28">
    <property type="entry name" value="HTH-TYPE TRANSCRIPTIONAL ACTIVATOR RHAS"/>
    <property type="match status" value="1"/>
</dbReference>
<evidence type="ECO:0000256" key="3">
    <source>
        <dbReference type="ARBA" id="ARBA00023163"/>
    </source>
</evidence>
<evidence type="ECO:0000256" key="1">
    <source>
        <dbReference type="ARBA" id="ARBA00023015"/>
    </source>
</evidence>
<dbReference type="Pfam" id="PF12833">
    <property type="entry name" value="HTH_18"/>
    <property type="match status" value="1"/>
</dbReference>
<dbReference type="PANTHER" id="PTHR43280">
    <property type="entry name" value="ARAC-FAMILY TRANSCRIPTIONAL REGULATOR"/>
    <property type="match status" value="1"/>
</dbReference>
<dbReference type="OrthoDB" id="9813413at2"/>
<organism evidence="5 6">
    <name type="scientific">Paenibacillus faecis</name>
    <dbReference type="NCBI Taxonomy" id="862114"/>
    <lineage>
        <taxon>Bacteria</taxon>
        <taxon>Bacillati</taxon>
        <taxon>Bacillota</taxon>
        <taxon>Bacilli</taxon>
        <taxon>Bacillales</taxon>
        <taxon>Paenibacillaceae</taxon>
        <taxon>Paenibacillus</taxon>
    </lineage>
</organism>
<keyword evidence="1" id="KW-0805">Transcription regulation</keyword>
<dbReference type="SUPFAM" id="SSF46689">
    <property type="entry name" value="Homeodomain-like"/>
    <property type="match status" value="2"/>
</dbReference>
<evidence type="ECO:0000256" key="2">
    <source>
        <dbReference type="ARBA" id="ARBA00023125"/>
    </source>
</evidence>
<dbReference type="CDD" id="cd06986">
    <property type="entry name" value="cupin_MmsR-like_N"/>
    <property type="match status" value="1"/>
</dbReference>
<dbReference type="PROSITE" id="PS01124">
    <property type="entry name" value="HTH_ARAC_FAMILY_2"/>
    <property type="match status" value="1"/>
</dbReference>
<keyword evidence="2" id="KW-0238">DNA-binding</keyword>
<dbReference type="Gene3D" id="1.10.10.60">
    <property type="entry name" value="Homeodomain-like"/>
    <property type="match status" value="2"/>
</dbReference>